<keyword evidence="1" id="KW-1133">Transmembrane helix</keyword>
<keyword evidence="1" id="KW-0472">Membrane</keyword>
<dbReference type="AlphaFoldDB" id="A0A2P2INS5"/>
<sequence length="62" mass="7246">MLGLRTWQKHLCVQVVNEAVFSGHVDEMLWQNIVRGTLNVAWLLSTPLVLTFVQFLLISRHW</sequence>
<accession>A0A2P2INS5</accession>
<keyword evidence="1" id="KW-0812">Transmembrane</keyword>
<name>A0A2P2INS5_RHIMU</name>
<proteinExistence type="predicted"/>
<feature type="transmembrane region" description="Helical" evidence="1">
    <location>
        <begin position="40"/>
        <end position="58"/>
    </location>
</feature>
<protein>
    <submittedName>
        <fullName evidence="2">Uncharacterized protein</fullName>
    </submittedName>
</protein>
<organism evidence="2">
    <name type="scientific">Rhizophora mucronata</name>
    <name type="common">Asiatic mangrove</name>
    <dbReference type="NCBI Taxonomy" id="61149"/>
    <lineage>
        <taxon>Eukaryota</taxon>
        <taxon>Viridiplantae</taxon>
        <taxon>Streptophyta</taxon>
        <taxon>Embryophyta</taxon>
        <taxon>Tracheophyta</taxon>
        <taxon>Spermatophyta</taxon>
        <taxon>Magnoliopsida</taxon>
        <taxon>eudicotyledons</taxon>
        <taxon>Gunneridae</taxon>
        <taxon>Pentapetalae</taxon>
        <taxon>rosids</taxon>
        <taxon>fabids</taxon>
        <taxon>Malpighiales</taxon>
        <taxon>Rhizophoraceae</taxon>
        <taxon>Rhizophora</taxon>
    </lineage>
</organism>
<evidence type="ECO:0000313" key="2">
    <source>
        <dbReference type="EMBL" id="MBW82858.1"/>
    </source>
</evidence>
<reference evidence="2" key="1">
    <citation type="submission" date="2018-02" db="EMBL/GenBank/DDBJ databases">
        <title>Rhizophora mucronata_Transcriptome.</title>
        <authorList>
            <person name="Meera S.P."/>
            <person name="Sreeshan A."/>
            <person name="Augustine A."/>
        </authorList>
    </citation>
    <scope>NUCLEOTIDE SEQUENCE</scope>
    <source>
        <tissue evidence="2">Leaf</tissue>
    </source>
</reference>
<evidence type="ECO:0000256" key="1">
    <source>
        <dbReference type="SAM" id="Phobius"/>
    </source>
</evidence>
<dbReference type="EMBL" id="GGEC01002375">
    <property type="protein sequence ID" value="MBW82858.1"/>
    <property type="molecule type" value="Transcribed_RNA"/>
</dbReference>